<dbReference type="Pfam" id="PF00072">
    <property type="entry name" value="Response_reg"/>
    <property type="match status" value="1"/>
</dbReference>
<feature type="domain" description="Response regulatory" evidence="3">
    <location>
        <begin position="4"/>
        <end position="120"/>
    </location>
</feature>
<reference evidence="4 5" key="1">
    <citation type="submission" date="2020-02" db="EMBL/GenBank/DDBJ databases">
        <authorList>
            <person name="Babadi Z.K."/>
            <person name="Risdian C."/>
            <person name="Ebrahimipour G.H."/>
            <person name="Wink J."/>
        </authorList>
    </citation>
    <scope>NUCLEOTIDE SEQUENCE [LARGE SCALE GENOMIC DNA]</scope>
    <source>
        <strain evidence="4 5">ZKHCc1 1396</strain>
    </source>
</reference>
<keyword evidence="5" id="KW-1185">Reference proteome</keyword>
<dbReference type="Proteomes" id="UP001516472">
    <property type="component" value="Unassembled WGS sequence"/>
</dbReference>
<organism evidence="4 5">
    <name type="scientific">Corallococcus soli</name>
    <dbReference type="NCBI Taxonomy" id="2710757"/>
    <lineage>
        <taxon>Bacteria</taxon>
        <taxon>Pseudomonadati</taxon>
        <taxon>Myxococcota</taxon>
        <taxon>Myxococcia</taxon>
        <taxon>Myxococcales</taxon>
        <taxon>Cystobacterineae</taxon>
        <taxon>Myxococcaceae</taxon>
        <taxon>Corallococcus</taxon>
    </lineage>
</organism>
<evidence type="ECO:0000256" key="2">
    <source>
        <dbReference type="PROSITE-ProRule" id="PRU00169"/>
    </source>
</evidence>
<dbReference type="RefSeq" id="WP_193346552.1">
    <property type="nucleotide sequence ID" value="NZ_CBCSIP010000020.1"/>
</dbReference>
<sequence>MSHRILVVEDDFYIRESIRELLQEEGHTVFCAENGAQALAALETLQPPPELILLDLMMPVKDGFQFRAEQRADARFAHIPVVVMSADPQLDSRRDVLTARSYLRKPLDIDQLLAAARAATAA</sequence>
<dbReference type="SUPFAM" id="SSF52172">
    <property type="entry name" value="CheY-like"/>
    <property type="match status" value="1"/>
</dbReference>
<proteinExistence type="predicted"/>
<dbReference type="Gene3D" id="3.40.50.2300">
    <property type="match status" value="1"/>
</dbReference>
<evidence type="ECO:0000259" key="3">
    <source>
        <dbReference type="PROSITE" id="PS50110"/>
    </source>
</evidence>
<dbReference type="PROSITE" id="PS50110">
    <property type="entry name" value="RESPONSE_REGULATORY"/>
    <property type="match status" value="1"/>
</dbReference>
<evidence type="ECO:0000313" key="4">
    <source>
        <dbReference type="EMBL" id="MBE4747140.1"/>
    </source>
</evidence>
<name>A0ABR9PGW7_9BACT</name>
<dbReference type="InterPro" id="IPR001789">
    <property type="entry name" value="Sig_transdc_resp-reg_receiver"/>
</dbReference>
<evidence type="ECO:0000313" key="5">
    <source>
        <dbReference type="Proteomes" id="UP001516472"/>
    </source>
</evidence>
<accession>A0ABR9PGW7</accession>
<gene>
    <name evidence="4" type="ORF">G4177_02990</name>
</gene>
<dbReference type="InterPro" id="IPR011006">
    <property type="entry name" value="CheY-like_superfamily"/>
</dbReference>
<evidence type="ECO:0000256" key="1">
    <source>
        <dbReference type="ARBA" id="ARBA00022553"/>
    </source>
</evidence>
<feature type="modified residue" description="4-aspartylphosphate" evidence="2">
    <location>
        <position position="55"/>
    </location>
</feature>
<protein>
    <submittedName>
        <fullName evidence="4">Response regulator</fullName>
    </submittedName>
</protein>
<dbReference type="EMBL" id="JAAIYO010000001">
    <property type="protein sequence ID" value="MBE4747140.1"/>
    <property type="molecule type" value="Genomic_DNA"/>
</dbReference>
<comment type="caution">
    <text evidence="4">The sequence shown here is derived from an EMBL/GenBank/DDBJ whole genome shotgun (WGS) entry which is preliminary data.</text>
</comment>
<dbReference type="PANTHER" id="PTHR44591:SF3">
    <property type="entry name" value="RESPONSE REGULATORY DOMAIN-CONTAINING PROTEIN"/>
    <property type="match status" value="1"/>
</dbReference>
<keyword evidence="1 2" id="KW-0597">Phosphoprotein</keyword>
<dbReference type="SMART" id="SM00448">
    <property type="entry name" value="REC"/>
    <property type="match status" value="1"/>
</dbReference>
<dbReference type="InterPro" id="IPR050595">
    <property type="entry name" value="Bact_response_regulator"/>
</dbReference>
<dbReference type="PANTHER" id="PTHR44591">
    <property type="entry name" value="STRESS RESPONSE REGULATOR PROTEIN 1"/>
    <property type="match status" value="1"/>
</dbReference>